<dbReference type="AlphaFoldDB" id="A0A8J7JEF8"/>
<comment type="caution">
    <text evidence="1">The sequence shown here is derived from an EMBL/GenBank/DDBJ whole genome shotgun (WGS) entry which is preliminary data.</text>
</comment>
<dbReference type="InterPro" id="IPR041881">
    <property type="entry name" value="PqqD_sf"/>
</dbReference>
<dbReference type="EMBL" id="JADEWZ010000040">
    <property type="protein sequence ID" value="MBE9118215.1"/>
    <property type="molecule type" value="Genomic_DNA"/>
</dbReference>
<dbReference type="RefSeq" id="WP_194031302.1">
    <property type="nucleotide sequence ID" value="NZ_JADEWZ010000040.1"/>
</dbReference>
<proteinExistence type="predicted"/>
<dbReference type="Gene3D" id="1.10.10.1150">
    <property type="entry name" value="Coenzyme PQQ synthesis protein D (PqqD)"/>
    <property type="match status" value="1"/>
</dbReference>
<organism evidence="1 2">
    <name type="scientific">Lusitaniella coriacea LEGE 07157</name>
    <dbReference type="NCBI Taxonomy" id="945747"/>
    <lineage>
        <taxon>Bacteria</taxon>
        <taxon>Bacillati</taxon>
        <taxon>Cyanobacteriota</taxon>
        <taxon>Cyanophyceae</taxon>
        <taxon>Spirulinales</taxon>
        <taxon>Lusitaniellaceae</taxon>
        <taxon>Lusitaniella</taxon>
    </lineage>
</organism>
<keyword evidence="2" id="KW-1185">Reference proteome</keyword>
<reference evidence="1" key="1">
    <citation type="submission" date="2020-10" db="EMBL/GenBank/DDBJ databases">
        <authorList>
            <person name="Castelo-Branco R."/>
            <person name="Eusebio N."/>
            <person name="Adriana R."/>
            <person name="Vieira A."/>
            <person name="Brugerolle De Fraissinette N."/>
            <person name="Rezende De Castro R."/>
            <person name="Schneider M.P."/>
            <person name="Vasconcelos V."/>
            <person name="Leao P.N."/>
        </authorList>
    </citation>
    <scope>NUCLEOTIDE SEQUENCE</scope>
    <source>
        <strain evidence="1">LEGE 07157</strain>
    </source>
</reference>
<gene>
    <name evidence="1" type="ORF">IQ249_20175</name>
</gene>
<evidence type="ECO:0000313" key="2">
    <source>
        <dbReference type="Proteomes" id="UP000654482"/>
    </source>
</evidence>
<name>A0A8J7JEF8_9CYAN</name>
<dbReference type="InterPro" id="IPR008792">
    <property type="entry name" value="PQQD"/>
</dbReference>
<sequence length="94" mass="10620">MLSIELTQKIAPVEDVLMQNLADEAVLLNLQNEAYYGLDDVGTRMLTVLQASESIKIAYQQLAEEYEVDPAVLKQDLLDFIEKLLEHGLVRLSE</sequence>
<evidence type="ECO:0000313" key="1">
    <source>
        <dbReference type="EMBL" id="MBE9118215.1"/>
    </source>
</evidence>
<accession>A0A8J7JEF8</accession>
<dbReference type="Proteomes" id="UP000654482">
    <property type="component" value="Unassembled WGS sequence"/>
</dbReference>
<dbReference type="Pfam" id="PF05402">
    <property type="entry name" value="PqqD"/>
    <property type="match status" value="1"/>
</dbReference>
<protein>
    <submittedName>
        <fullName evidence="1">PqqD family protein</fullName>
    </submittedName>
</protein>